<dbReference type="OrthoDB" id="9788221at2"/>
<comment type="similarity">
    <text evidence="1">Belongs to the PhzF family.</text>
</comment>
<evidence type="ECO:0000256" key="3">
    <source>
        <dbReference type="PIRSR" id="PIRSR016184-1"/>
    </source>
</evidence>
<keyword evidence="2" id="KW-0413">Isomerase</keyword>
<reference evidence="5" key="1">
    <citation type="submission" date="2018-11" db="EMBL/GenBank/DDBJ databases">
        <title>Phylogenetic, genomic, and biogeographic characterization of a novel and ubiquitous marine invertebrate-associated Rickettsiales parasite, Candidatus Marinoinvertebrata rohwerii, gen. nov., sp. nov.</title>
        <authorList>
            <person name="Klinges J.G."/>
            <person name="Rosales S.M."/>
            <person name="Mcminds R."/>
            <person name="Shaver E.C."/>
            <person name="Shantz A."/>
            <person name="Peters E.C."/>
            <person name="Burkepile D.E."/>
            <person name="Silliman B.R."/>
            <person name="Vega Thurber R.L."/>
        </authorList>
    </citation>
    <scope>NUCLEOTIDE SEQUENCE [LARGE SCALE GENOMIC DNA]</scope>
    <source>
        <strain evidence="5">a_cerv_44</strain>
    </source>
</reference>
<dbReference type="SUPFAM" id="SSF54506">
    <property type="entry name" value="Diaminopimelate epimerase-like"/>
    <property type="match status" value="1"/>
</dbReference>
<sequence length="256" mass="28792">MIANSIVNAFSDSISSGNPAAVYIVDDFPSSDEMQKIATKNNLSETAFLKNINKNQYQIRWFTPNSEAPICIHATLASAHCLYENDLVNYDDSIEFLNLNNKFIASKTLDWINLNAPSIEIKAIQSNKLINEILKNCNVEYLGLSENILFAELKDKNEVRNFNPNLNLILKLPYRALLITSRDDEYDFISRYFAPSVGIDEDPVCGSAHCRLIPYWAKKLGKNNMIAYQASKRGGVIKCQNLKDKVIISGKTITVS</sequence>
<dbReference type="EMBL" id="RXFM01000047">
    <property type="protein sequence ID" value="RST65975.1"/>
    <property type="molecule type" value="Genomic_DNA"/>
</dbReference>
<organism evidence="4 5">
    <name type="scientific">Candidatus Aquarickettsia rohweri</name>
    <dbReference type="NCBI Taxonomy" id="2602574"/>
    <lineage>
        <taxon>Bacteria</taxon>
        <taxon>Pseudomonadati</taxon>
        <taxon>Pseudomonadota</taxon>
        <taxon>Alphaproteobacteria</taxon>
        <taxon>Rickettsiales</taxon>
        <taxon>Candidatus Midichloriaceae</taxon>
        <taxon>Candidatus Aquarickettsia</taxon>
    </lineage>
</organism>
<dbReference type="Gene3D" id="3.10.310.10">
    <property type="entry name" value="Diaminopimelate Epimerase, Chain A, domain 1"/>
    <property type="match status" value="2"/>
</dbReference>
<dbReference type="GO" id="GO:0016853">
    <property type="term" value="F:isomerase activity"/>
    <property type="evidence" value="ECO:0007669"/>
    <property type="project" value="UniProtKB-KW"/>
</dbReference>
<keyword evidence="5" id="KW-1185">Reference proteome</keyword>
<dbReference type="AlphaFoldDB" id="A0A429XJ62"/>
<dbReference type="PANTHER" id="PTHR13774">
    <property type="entry name" value="PHENAZINE BIOSYNTHESIS PROTEIN"/>
    <property type="match status" value="1"/>
</dbReference>
<name>A0A429XJ62_9RICK</name>
<dbReference type="PANTHER" id="PTHR13774:SF17">
    <property type="entry name" value="PHENAZINE BIOSYNTHESIS-LIKE DOMAIN-CONTAINING PROTEIN"/>
    <property type="match status" value="1"/>
</dbReference>
<dbReference type="RefSeq" id="WP_126044828.1">
    <property type="nucleotide sequence ID" value="NZ_RXFM01000047.1"/>
</dbReference>
<dbReference type="Proteomes" id="UP000279470">
    <property type="component" value="Unassembled WGS sequence"/>
</dbReference>
<evidence type="ECO:0000313" key="4">
    <source>
        <dbReference type="EMBL" id="RST65975.1"/>
    </source>
</evidence>
<dbReference type="PIRSF" id="PIRSF016184">
    <property type="entry name" value="PhzC_PhzF"/>
    <property type="match status" value="1"/>
</dbReference>
<dbReference type="InterPro" id="IPR003719">
    <property type="entry name" value="Phenazine_PhzF-like"/>
</dbReference>
<dbReference type="Pfam" id="PF02567">
    <property type="entry name" value="PhzC-PhzF"/>
    <property type="match status" value="1"/>
</dbReference>
<feature type="active site" evidence="3">
    <location>
        <position position="45"/>
    </location>
</feature>
<comment type="caution">
    <text evidence="4">The sequence shown here is derived from an EMBL/GenBank/DDBJ whole genome shotgun (WGS) entry which is preliminary data.</text>
</comment>
<proteinExistence type="inferred from homology"/>
<evidence type="ECO:0000256" key="1">
    <source>
        <dbReference type="ARBA" id="ARBA00008270"/>
    </source>
</evidence>
<accession>A0A429XJ62</accession>
<evidence type="ECO:0000313" key="5">
    <source>
        <dbReference type="Proteomes" id="UP000279470"/>
    </source>
</evidence>
<gene>
    <name evidence="4" type="ORF">EIC27_03915</name>
</gene>
<evidence type="ECO:0000256" key="2">
    <source>
        <dbReference type="ARBA" id="ARBA00023235"/>
    </source>
</evidence>
<protein>
    <submittedName>
        <fullName evidence="4">PhzF family phenazine biosynthesis protein</fullName>
    </submittedName>
</protein>
<dbReference type="GO" id="GO:0005737">
    <property type="term" value="C:cytoplasm"/>
    <property type="evidence" value="ECO:0007669"/>
    <property type="project" value="TreeGrafter"/>
</dbReference>